<dbReference type="PANTHER" id="PTHR43194">
    <property type="entry name" value="HYDROLASE ALPHA/BETA FOLD FAMILY"/>
    <property type="match status" value="1"/>
</dbReference>
<dbReference type="InterPro" id="IPR050228">
    <property type="entry name" value="Carboxylesterase_BioH"/>
</dbReference>
<dbReference type="AlphaFoldDB" id="A0A6J7E751"/>
<dbReference type="SUPFAM" id="SSF53474">
    <property type="entry name" value="alpha/beta-Hydrolases"/>
    <property type="match status" value="1"/>
</dbReference>
<dbReference type="InterPro" id="IPR000639">
    <property type="entry name" value="Epox_hydrolase-like"/>
</dbReference>
<dbReference type="EMBL" id="CAFBLT010000001">
    <property type="protein sequence ID" value="CAB4878932.1"/>
    <property type="molecule type" value="Genomic_DNA"/>
</dbReference>
<dbReference type="PRINTS" id="PR00412">
    <property type="entry name" value="EPOXHYDRLASE"/>
</dbReference>
<evidence type="ECO:0000313" key="4">
    <source>
        <dbReference type="EMBL" id="CAB5016195.1"/>
    </source>
</evidence>
<evidence type="ECO:0000313" key="2">
    <source>
        <dbReference type="EMBL" id="CAB4834387.1"/>
    </source>
</evidence>
<protein>
    <submittedName>
        <fullName evidence="3">Unannotated protein</fullName>
    </submittedName>
</protein>
<sequence length="287" mass="31305">MDVQRVEIEGFEGIKLVADIRGNPDDPPVLFLHGGGQTRHAWGRTAEAVAENGWRTVSVDQRGHGDSDWSSRGDYSFTAYCADTLAVVDTLEIPPVLVGASLGGMASMLAEGTSDREVSSGLILVDITPKSNPDGINRIRVFMQSGLEGFASLEDAAEVIAAYTPQREKRVNPEGLKKVLRYRDGRWYWHWDPLFIGHGRTEVIPDRLFGLLDVAMSNIDVPTMLVHGRESDVVDQASIDDFLSRVPDAKVVSVAGAAHMIAGDKNDAFSQAVLSFLEEDIRPTLSS</sequence>
<name>A0A6J7E751_9ZZZZ</name>
<proteinExistence type="predicted"/>
<evidence type="ECO:0000313" key="3">
    <source>
        <dbReference type="EMBL" id="CAB4878932.1"/>
    </source>
</evidence>
<evidence type="ECO:0000259" key="1">
    <source>
        <dbReference type="Pfam" id="PF00561"/>
    </source>
</evidence>
<dbReference type="InterPro" id="IPR000073">
    <property type="entry name" value="AB_hydrolase_1"/>
</dbReference>
<dbReference type="InterPro" id="IPR029058">
    <property type="entry name" value="AB_hydrolase_fold"/>
</dbReference>
<feature type="domain" description="AB hydrolase-1" evidence="1">
    <location>
        <begin position="27"/>
        <end position="262"/>
    </location>
</feature>
<dbReference type="PRINTS" id="PR00111">
    <property type="entry name" value="ABHYDROLASE"/>
</dbReference>
<accession>A0A6J7E751</accession>
<dbReference type="EMBL" id="CAFBPM010000004">
    <property type="protein sequence ID" value="CAB5016195.1"/>
    <property type="molecule type" value="Genomic_DNA"/>
</dbReference>
<dbReference type="Pfam" id="PF00561">
    <property type="entry name" value="Abhydrolase_1"/>
    <property type="match status" value="1"/>
</dbReference>
<dbReference type="Gene3D" id="3.40.50.1820">
    <property type="entry name" value="alpha/beta hydrolase"/>
    <property type="match status" value="1"/>
</dbReference>
<gene>
    <name evidence="2" type="ORF">UFOPK3164_01652</name>
    <name evidence="3" type="ORF">UFOPK3427_01332</name>
    <name evidence="4" type="ORF">UFOPK4112_00620</name>
</gene>
<reference evidence="3" key="1">
    <citation type="submission" date="2020-05" db="EMBL/GenBank/DDBJ databases">
        <authorList>
            <person name="Chiriac C."/>
            <person name="Salcher M."/>
            <person name="Ghai R."/>
            <person name="Kavagutti S V."/>
        </authorList>
    </citation>
    <scope>NUCLEOTIDE SEQUENCE</scope>
</reference>
<dbReference type="GO" id="GO:0003824">
    <property type="term" value="F:catalytic activity"/>
    <property type="evidence" value="ECO:0007669"/>
    <property type="project" value="InterPro"/>
</dbReference>
<organism evidence="3">
    <name type="scientific">freshwater metagenome</name>
    <dbReference type="NCBI Taxonomy" id="449393"/>
    <lineage>
        <taxon>unclassified sequences</taxon>
        <taxon>metagenomes</taxon>
        <taxon>ecological metagenomes</taxon>
    </lineage>
</organism>
<dbReference type="EMBL" id="CAFABE010000122">
    <property type="protein sequence ID" value="CAB4834387.1"/>
    <property type="molecule type" value="Genomic_DNA"/>
</dbReference>
<dbReference type="PANTHER" id="PTHR43194:SF2">
    <property type="entry name" value="PEROXISOMAL MEMBRANE PROTEIN LPX1"/>
    <property type="match status" value="1"/>
</dbReference>